<dbReference type="Pfam" id="PF00096">
    <property type="entry name" value="zf-C2H2"/>
    <property type="match status" value="5"/>
</dbReference>
<dbReference type="PROSITE" id="PS00028">
    <property type="entry name" value="ZINC_FINGER_C2H2_1"/>
    <property type="match status" value="10"/>
</dbReference>
<dbReference type="Proteomes" id="UP000324832">
    <property type="component" value="Unassembled WGS sequence"/>
</dbReference>
<name>A0A5E4QQ61_9NEOP</name>
<dbReference type="PROSITE" id="PS50157">
    <property type="entry name" value="ZINC_FINGER_C2H2_2"/>
    <property type="match status" value="10"/>
</dbReference>
<accession>A0A5E4QQ61</accession>
<keyword evidence="3" id="KW-0479">Metal-binding</keyword>
<feature type="domain" description="C2H2-type" evidence="12">
    <location>
        <begin position="1097"/>
        <end position="1124"/>
    </location>
</feature>
<feature type="region of interest" description="Disordered" evidence="11">
    <location>
        <begin position="493"/>
        <end position="558"/>
    </location>
</feature>
<feature type="region of interest" description="Disordered" evidence="11">
    <location>
        <begin position="803"/>
        <end position="860"/>
    </location>
</feature>
<feature type="domain" description="C2H2-type" evidence="12">
    <location>
        <begin position="1200"/>
        <end position="1227"/>
    </location>
</feature>
<evidence type="ECO:0000256" key="11">
    <source>
        <dbReference type="SAM" id="MobiDB-lite"/>
    </source>
</evidence>
<dbReference type="GO" id="GO:0048598">
    <property type="term" value="P:embryonic morphogenesis"/>
    <property type="evidence" value="ECO:0007669"/>
    <property type="project" value="UniProtKB-ARBA"/>
</dbReference>
<feature type="compositionally biased region" description="Polar residues" evidence="11">
    <location>
        <begin position="586"/>
        <end position="596"/>
    </location>
</feature>
<gene>
    <name evidence="13" type="ORF">LSINAPIS_LOCUS10835</name>
</gene>
<evidence type="ECO:0000313" key="13">
    <source>
        <dbReference type="EMBL" id="VVD00135.1"/>
    </source>
</evidence>
<dbReference type="FunFam" id="3.30.160.60:FF:000188">
    <property type="entry name" value="Zinc finger protein 787"/>
    <property type="match status" value="1"/>
</dbReference>
<dbReference type="PANTHER" id="PTHR16515:SF49">
    <property type="entry name" value="GASTRULA ZINC FINGER PROTEIN XLCGF49.1-LIKE-RELATED"/>
    <property type="match status" value="1"/>
</dbReference>
<dbReference type="Pfam" id="PF13912">
    <property type="entry name" value="zf-C2H2_6"/>
    <property type="match status" value="1"/>
</dbReference>
<organism evidence="13 14">
    <name type="scientific">Leptidea sinapis</name>
    <dbReference type="NCBI Taxonomy" id="189913"/>
    <lineage>
        <taxon>Eukaryota</taxon>
        <taxon>Metazoa</taxon>
        <taxon>Ecdysozoa</taxon>
        <taxon>Arthropoda</taxon>
        <taxon>Hexapoda</taxon>
        <taxon>Insecta</taxon>
        <taxon>Pterygota</taxon>
        <taxon>Neoptera</taxon>
        <taxon>Endopterygota</taxon>
        <taxon>Lepidoptera</taxon>
        <taxon>Glossata</taxon>
        <taxon>Ditrysia</taxon>
        <taxon>Papilionoidea</taxon>
        <taxon>Pieridae</taxon>
        <taxon>Dismorphiinae</taxon>
        <taxon>Leptidea</taxon>
    </lineage>
</organism>
<dbReference type="GO" id="GO:0005634">
    <property type="term" value="C:nucleus"/>
    <property type="evidence" value="ECO:0007669"/>
    <property type="project" value="UniProtKB-SubCell"/>
</dbReference>
<keyword evidence="7" id="KW-0238">DNA-binding</keyword>
<keyword evidence="6" id="KW-0862">Zinc</keyword>
<dbReference type="SMART" id="SM00355">
    <property type="entry name" value="ZnF_C2H2"/>
    <property type="match status" value="13"/>
</dbReference>
<feature type="domain" description="C2H2-type" evidence="12">
    <location>
        <begin position="1008"/>
        <end position="1035"/>
    </location>
</feature>
<protein>
    <recommendedName>
        <fullName evidence="12">C2H2-type domain-containing protein</fullName>
    </recommendedName>
</protein>
<feature type="domain" description="C2H2-type" evidence="12">
    <location>
        <begin position="1170"/>
        <end position="1197"/>
    </location>
</feature>
<feature type="compositionally biased region" description="Low complexity" evidence="11">
    <location>
        <begin position="91"/>
        <end position="104"/>
    </location>
</feature>
<dbReference type="PANTHER" id="PTHR16515">
    <property type="entry name" value="PR DOMAIN ZINC FINGER PROTEIN"/>
    <property type="match status" value="1"/>
</dbReference>
<evidence type="ECO:0000256" key="8">
    <source>
        <dbReference type="ARBA" id="ARBA00023163"/>
    </source>
</evidence>
<evidence type="ECO:0000256" key="5">
    <source>
        <dbReference type="ARBA" id="ARBA00022771"/>
    </source>
</evidence>
<keyword evidence="8" id="KW-0804">Transcription</keyword>
<feature type="region of interest" description="Disordered" evidence="11">
    <location>
        <begin position="45"/>
        <end position="107"/>
    </location>
</feature>
<dbReference type="InterPro" id="IPR036236">
    <property type="entry name" value="Znf_C2H2_sf"/>
</dbReference>
<keyword evidence="4" id="KW-0677">Repeat</keyword>
<evidence type="ECO:0000256" key="9">
    <source>
        <dbReference type="ARBA" id="ARBA00023242"/>
    </source>
</evidence>
<evidence type="ECO:0000259" key="12">
    <source>
        <dbReference type="PROSITE" id="PS50157"/>
    </source>
</evidence>
<feature type="domain" description="C2H2-type" evidence="12">
    <location>
        <begin position="1124"/>
        <end position="1147"/>
    </location>
</feature>
<evidence type="ECO:0000256" key="10">
    <source>
        <dbReference type="PROSITE-ProRule" id="PRU00042"/>
    </source>
</evidence>
<feature type="domain" description="C2H2-type" evidence="12">
    <location>
        <begin position="1064"/>
        <end position="1091"/>
    </location>
</feature>
<feature type="domain" description="C2H2-type" evidence="12">
    <location>
        <begin position="1286"/>
        <end position="1313"/>
    </location>
</feature>
<feature type="compositionally biased region" description="Basic and acidic residues" evidence="11">
    <location>
        <begin position="803"/>
        <end position="812"/>
    </location>
</feature>
<keyword evidence="9" id="KW-0539">Nucleus</keyword>
<feature type="compositionally biased region" description="Polar residues" evidence="11">
    <location>
        <begin position="46"/>
        <end position="77"/>
    </location>
</feature>
<dbReference type="Gene3D" id="3.30.160.60">
    <property type="entry name" value="Classic Zinc Finger"/>
    <property type="match status" value="8"/>
</dbReference>
<dbReference type="EMBL" id="FZQP02004446">
    <property type="protein sequence ID" value="VVD00135.1"/>
    <property type="molecule type" value="Genomic_DNA"/>
</dbReference>
<dbReference type="GO" id="GO:0010468">
    <property type="term" value="P:regulation of gene expression"/>
    <property type="evidence" value="ECO:0007669"/>
    <property type="project" value="TreeGrafter"/>
</dbReference>
<sequence>MDQRVQCPVCTLYLHNGMSLESHLDTHPKDQVIKALCSLSAKKSNDSTVTLTPSSSEGSYRSRTPLTDDSVRWSTSRRSTDSGYWPRTPSRNKSASSNVSSNCNPELQSGASHFENNLINNSAEFSDCEVKSVKSSNAFTPNVHLTTDYNQQYPFYSETPDESEVKYSRSNMKLPPRIVPANATRGNNNFIKFIPKSNNMMVKNIGGVRYMAPSVKPYSMMFSGNSMGSDILSPKNLSQPIDGQFNQMAHEGIAPNATSVTQNSQIIYREMVHSVDGKPYISNVPQMLNGNDNAAQNSSMYQNMMVIDQFGNTSCMYNTPPSNSMTKAEPVSNESNKTLIIEKEIPKLTDDCAQPCTSSNDSLITNSLSVIKNVGKLHPEDVSIKEDKMEDEFSDSCPVPDLICNEKPSISPCSELLENSENSMDQITSTKPDPSIKIDSKDELTSSLEIKIDSKDELTSSLELLAGNNKLDHYSPDTSSDFKTKSEIYESGLDAEDLTSGSSSRLSVSPSPDPSIPESSRQDSTLKSESPRSSINLNLQEERKVRNPPKPRNIPLSLNNIFVKKHKKILKIKNKKLASKVVQPKQEPQPSSSNTVPVEIFFDSSVVKKSEDTEDIKEDINKTEDICNKNEVDADTEEQSMDIEPVAPSTISHDDKSNKMDILHIKEEVNTSYEFSCEVDRCNNDDAPFDTIRPINVITYGNIPADKFDDHSDHEELLDSETTKRNKQFVNMMSENYFGDNIYADYFTPDHVEAFDADKESNDSERPDDVWGEPSQKRNEFVLPNLIDNSYKIPYSTKVHYDGNESERKIECSEEPDNKDDILSESRSEGEPPLNICADEHMPPRGELSGQESNGDMESPWSRMYSEVTPTEPYDLIARESWVSDGSDVDCGLKFASLKELRAHRTNEHVTATCSAYKTYSRMITARSIKKEEKINDNILAGKHLFDTDVTDPKAALQEYDILRDCKPEIKSLIKQEKKRKRNFICEICKIDQGNDVAFNEHLKLHPLECQTCGKRFYRRANLSLHMKTHLGIKNYKCEVCQKRFITRQKLNEHRNIHTGLAPVKCTVCDETFRRYSNMVQHRNRHHLKKKAKVKDFVCHACGAVFHSAAKLLWHKETHDEKPKACLYCSDRFVHAASLTRHVRRVHNEFYLSDKLRGKVDNIHSGKRPYLCVVCNKSFTTKWNLKLHRWTHMSRSAKPYKCTLCKGAFVRHSEYISHMNAHKSVRPYTCNYCGCQFIRKYNCQRHVREHEMAKKFVCKVPECGKSFHRGYYLSEHMKVHSGARPFACNICGKTSSNKSNHNKHVKIHQLRETVATEA</sequence>
<feature type="compositionally biased region" description="Basic and acidic residues" evidence="11">
    <location>
        <begin position="520"/>
        <end position="530"/>
    </location>
</feature>
<comment type="subcellular location">
    <subcellularLocation>
        <location evidence="1">Nucleus</location>
    </subcellularLocation>
</comment>
<evidence type="ECO:0000256" key="7">
    <source>
        <dbReference type="ARBA" id="ARBA00023125"/>
    </source>
</evidence>
<proteinExistence type="inferred from homology"/>
<comment type="similarity">
    <text evidence="2">Belongs to the krueppel C2H2-type zinc-finger protein family.</text>
</comment>
<feature type="domain" description="C2H2-type" evidence="12">
    <location>
        <begin position="1228"/>
        <end position="1255"/>
    </location>
</feature>
<evidence type="ECO:0000256" key="3">
    <source>
        <dbReference type="ARBA" id="ARBA00022723"/>
    </source>
</evidence>
<dbReference type="InterPro" id="IPR013087">
    <property type="entry name" value="Znf_C2H2_type"/>
</dbReference>
<keyword evidence="5 10" id="KW-0863">Zinc-finger</keyword>
<evidence type="ECO:0000313" key="14">
    <source>
        <dbReference type="Proteomes" id="UP000324832"/>
    </source>
</evidence>
<keyword evidence="14" id="KW-1185">Reference proteome</keyword>
<reference evidence="13 14" key="1">
    <citation type="submission" date="2017-07" db="EMBL/GenBank/DDBJ databases">
        <authorList>
            <person name="Talla V."/>
            <person name="Backstrom N."/>
        </authorList>
    </citation>
    <scope>NUCLEOTIDE SEQUENCE [LARGE SCALE GENOMIC DNA]</scope>
</reference>
<dbReference type="GO" id="GO:0008270">
    <property type="term" value="F:zinc ion binding"/>
    <property type="evidence" value="ECO:0007669"/>
    <property type="project" value="UniProtKB-KW"/>
</dbReference>
<dbReference type="InterPro" id="IPR050331">
    <property type="entry name" value="Zinc_finger"/>
</dbReference>
<feature type="compositionally biased region" description="Low complexity" evidence="11">
    <location>
        <begin position="500"/>
        <end position="510"/>
    </location>
</feature>
<feature type="region of interest" description="Disordered" evidence="11">
    <location>
        <begin position="577"/>
        <end position="596"/>
    </location>
</feature>
<dbReference type="FunFam" id="3.30.160.60:FF:000624">
    <property type="entry name" value="zinc finger protein 697"/>
    <property type="match status" value="1"/>
</dbReference>
<feature type="domain" description="C2H2-type" evidence="12">
    <location>
        <begin position="1036"/>
        <end position="1063"/>
    </location>
</feature>
<evidence type="ECO:0000256" key="1">
    <source>
        <dbReference type="ARBA" id="ARBA00004123"/>
    </source>
</evidence>
<dbReference type="GO" id="GO:0003677">
    <property type="term" value="F:DNA binding"/>
    <property type="evidence" value="ECO:0007669"/>
    <property type="project" value="UniProtKB-KW"/>
</dbReference>
<evidence type="ECO:0000256" key="2">
    <source>
        <dbReference type="ARBA" id="ARBA00006991"/>
    </source>
</evidence>
<feature type="region of interest" description="Disordered" evidence="11">
    <location>
        <begin position="758"/>
        <end position="777"/>
    </location>
</feature>
<feature type="compositionally biased region" description="Basic and acidic residues" evidence="11">
    <location>
        <begin position="819"/>
        <end position="830"/>
    </location>
</feature>
<dbReference type="FunFam" id="3.30.160.60:FF:000100">
    <property type="entry name" value="Zinc finger 45-like"/>
    <property type="match status" value="1"/>
</dbReference>
<dbReference type="SUPFAM" id="SSF57667">
    <property type="entry name" value="beta-beta-alpha zinc fingers"/>
    <property type="match status" value="5"/>
</dbReference>
<feature type="domain" description="C2H2-type" evidence="12">
    <location>
        <begin position="1256"/>
        <end position="1285"/>
    </location>
</feature>
<evidence type="ECO:0000256" key="4">
    <source>
        <dbReference type="ARBA" id="ARBA00022737"/>
    </source>
</evidence>
<evidence type="ECO:0000256" key="6">
    <source>
        <dbReference type="ARBA" id="ARBA00022833"/>
    </source>
</evidence>